<dbReference type="EMBL" id="JADBJN010000003">
    <property type="protein sequence ID" value="KAG5671274.1"/>
    <property type="molecule type" value="Genomic_DNA"/>
</dbReference>
<proteinExistence type="predicted"/>
<keyword evidence="1" id="KW-0472">Membrane</keyword>
<keyword evidence="1" id="KW-0812">Transmembrane</keyword>
<dbReference type="Proteomes" id="UP001107558">
    <property type="component" value="Chromosome 3"/>
</dbReference>
<keyword evidence="1" id="KW-1133">Transmembrane helix</keyword>
<protein>
    <submittedName>
        <fullName evidence="3">Uncharacterized protein</fullName>
    </submittedName>
</protein>
<comment type="caution">
    <text evidence="3">The sequence shown here is derived from an EMBL/GenBank/DDBJ whole genome shotgun (WGS) entry which is preliminary data.</text>
</comment>
<sequence>MKFQNYKFFILLKFVNFTLSSPIDKVHCRKTYDLVTSREKILNTLDRNTSVNFIVDFAVLNENLLLELYEKMMAREDQIFKEPINIIEVYKNFYYFVVKLDSSRFQHLSKILNSKKYFMFIDQNLLIPNKNCINDGKNIKVYQMFSYSNSTGCSMIMQSCKVTKENTTSEKYEISKEILITTKGQKMLTFLDIMRCTVNGIKMRNLTFQEFYVKGFCICDYLEYYLNDCPEEIVKKEKIDLTILSIVSFFGVVTLILIIIDIYECIIEQNE</sequence>
<organism evidence="3 4">
    <name type="scientific">Polypedilum vanderplanki</name>
    <name type="common">Sleeping chironomid midge</name>
    <dbReference type="NCBI Taxonomy" id="319348"/>
    <lineage>
        <taxon>Eukaryota</taxon>
        <taxon>Metazoa</taxon>
        <taxon>Ecdysozoa</taxon>
        <taxon>Arthropoda</taxon>
        <taxon>Hexapoda</taxon>
        <taxon>Insecta</taxon>
        <taxon>Pterygota</taxon>
        <taxon>Neoptera</taxon>
        <taxon>Endopterygota</taxon>
        <taxon>Diptera</taxon>
        <taxon>Nematocera</taxon>
        <taxon>Chironomoidea</taxon>
        <taxon>Chironomidae</taxon>
        <taxon>Chironominae</taxon>
        <taxon>Polypedilum</taxon>
        <taxon>Polypedilum</taxon>
    </lineage>
</organism>
<gene>
    <name evidence="3" type="ORF">PVAND_001480</name>
</gene>
<name>A0A9J6BNB7_POLVA</name>
<keyword evidence="4" id="KW-1185">Reference proteome</keyword>
<dbReference type="AlphaFoldDB" id="A0A9J6BNB7"/>
<feature type="chain" id="PRO_5039941915" evidence="2">
    <location>
        <begin position="21"/>
        <end position="271"/>
    </location>
</feature>
<keyword evidence="2" id="KW-0732">Signal</keyword>
<evidence type="ECO:0000256" key="2">
    <source>
        <dbReference type="SAM" id="SignalP"/>
    </source>
</evidence>
<accession>A0A9J6BNB7</accession>
<reference evidence="3" key="1">
    <citation type="submission" date="2021-03" db="EMBL/GenBank/DDBJ databases">
        <title>Chromosome level genome of the anhydrobiotic midge Polypedilum vanderplanki.</title>
        <authorList>
            <person name="Yoshida Y."/>
            <person name="Kikawada T."/>
            <person name="Gusev O."/>
        </authorList>
    </citation>
    <scope>NUCLEOTIDE SEQUENCE</scope>
    <source>
        <strain evidence="3">NIAS01</strain>
        <tissue evidence="3">Whole body or cell culture</tissue>
    </source>
</reference>
<evidence type="ECO:0000313" key="3">
    <source>
        <dbReference type="EMBL" id="KAG5671274.1"/>
    </source>
</evidence>
<evidence type="ECO:0000313" key="4">
    <source>
        <dbReference type="Proteomes" id="UP001107558"/>
    </source>
</evidence>
<feature type="signal peptide" evidence="2">
    <location>
        <begin position="1"/>
        <end position="20"/>
    </location>
</feature>
<evidence type="ECO:0000256" key="1">
    <source>
        <dbReference type="SAM" id="Phobius"/>
    </source>
</evidence>
<feature type="transmembrane region" description="Helical" evidence="1">
    <location>
        <begin position="241"/>
        <end position="263"/>
    </location>
</feature>